<dbReference type="AlphaFoldDB" id="A0A9D0YYE7"/>
<dbReference type="PROSITE" id="PS51375">
    <property type="entry name" value="PPR"/>
    <property type="match status" value="1"/>
</dbReference>
<dbReference type="SUPFAM" id="SSF48019">
    <property type="entry name" value="post-AAA+ oligomerization domain-like"/>
    <property type="match status" value="1"/>
</dbReference>
<evidence type="ECO:0000259" key="5">
    <source>
        <dbReference type="SMART" id="SM00382"/>
    </source>
</evidence>
<dbReference type="PANTHER" id="PTHR13779">
    <property type="entry name" value="WERNER HELICASE-INTERACTING PROTEIN 1 FAMILY MEMBER"/>
    <property type="match status" value="1"/>
</dbReference>
<keyword evidence="3" id="KW-0067">ATP-binding</keyword>
<sequence length="453" mass="49783">MDDLFSMAMERREDTPLADRMRARTLDEFIGQKHLVGEGRLLRRAIQADRLTSCIFYGPPGCGKTTLASVIAGCTRAAFVRMNAVTSGVADVRKVLEQAENQRRLYGQPTYLLLDECHRWNKAQSDSILPAIEKGSIRFIGSTTENPMISMTPAIVSRCRLFQFYPLTLEDVLGGLRAALADGERGLARMGVRADDDALLHIARVANGDLRSAFNALELAALTTPPDRKGNIRITLAVAEESIQKPVLQCDESLYYDMLSAFCKSLRGSDPDAALAWFARMYYAGVDPRIIVRRVIAHASEDVGLACPMALLQAVAAYQALESIGMPEAKLAITQAIVFVCESPKSNSVVMAIDQAMADAQKGGFGAVPVHLRDTSYRGAQRLGGADGERNGENYRYAHDFPNHWVEQQYMPEDLTGRTYYTPSGQGEDVARERGTGRPLRAVKQKESADKNA</sequence>
<dbReference type="GO" id="GO:0016887">
    <property type="term" value="F:ATP hydrolysis activity"/>
    <property type="evidence" value="ECO:0007669"/>
    <property type="project" value="InterPro"/>
</dbReference>
<dbReference type="InterPro" id="IPR032423">
    <property type="entry name" value="AAA_assoc_2"/>
</dbReference>
<dbReference type="InterPro" id="IPR002885">
    <property type="entry name" value="PPR_rpt"/>
</dbReference>
<evidence type="ECO:0000256" key="2">
    <source>
        <dbReference type="ARBA" id="ARBA00022741"/>
    </source>
</evidence>
<comment type="similarity">
    <text evidence="1">Belongs to the AAA ATPase family. RarA/MGS1/WRNIP1 subfamily.</text>
</comment>
<dbReference type="InterPro" id="IPR003593">
    <property type="entry name" value="AAA+_ATPase"/>
</dbReference>
<dbReference type="GO" id="GO:0005524">
    <property type="term" value="F:ATP binding"/>
    <property type="evidence" value="ECO:0007669"/>
    <property type="project" value="UniProtKB-KW"/>
</dbReference>
<dbReference type="SMART" id="SM00382">
    <property type="entry name" value="AAA"/>
    <property type="match status" value="1"/>
</dbReference>
<accession>A0A9D0YYE7</accession>
<evidence type="ECO:0000313" key="6">
    <source>
        <dbReference type="EMBL" id="HIQ63150.1"/>
    </source>
</evidence>
<feature type="domain" description="AAA+ ATPase" evidence="5">
    <location>
        <begin position="50"/>
        <end position="167"/>
    </location>
</feature>
<evidence type="ECO:0000256" key="4">
    <source>
        <dbReference type="SAM" id="MobiDB-lite"/>
    </source>
</evidence>
<dbReference type="InterPro" id="IPR003959">
    <property type="entry name" value="ATPase_AAA_core"/>
</dbReference>
<dbReference type="Gene3D" id="3.40.50.300">
    <property type="entry name" value="P-loop containing nucleotide triphosphate hydrolases"/>
    <property type="match status" value="1"/>
</dbReference>
<dbReference type="FunFam" id="3.40.50.300:FF:000137">
    <property type="entry name" value="Replication-associated recombination protein A"/>
    <property type="match status" value="1"/>
</dbReference>
<evidence type="ECO:0000256" key="3">
    <source>
        <dbReference type="ARBA" id="ARBA00022840"/>
    </source>
</evidence>
<name>A0A9D0YYE7_9FIRM</name>
<feature type="region of interest" description="Disordered" evidence="4">
    <location>
        <begin position="419"/>
        <end position="453"/>
    </location>
</feature>
<feature type="compositionally biased region" description="Basic and acidic residues" evidence="4">
    <location>
        <begin position="444"/>
        <end position="453"/>
    </location>
</feature>
<reference evidence="6" key="2">
    <citation type="journal article" date="2021" name="PeerJ">
        <title>Extensive microbial diversity within the chicken gut microbiome revealed by metagenomics and culture.</title>
        <authorList>
            <person name="Gilroy R."/>
            <person name="Ravi A."/>
            <person name="Getino M."/>
            <person name="Pursley I."/>
            <person name="Horton D.L."/>
            <person name="Alikhan N.F."/>
            <person name="Baker D."/>
            <person name="Gharbi K."/>
            <person name="Hall N."/>
            <person name="Watson M."/>
            <person name="Adriaenssens E.M."/>
            <person name="Foster-Nyarko E."/>
            <person name="Jarju S."/>
            <person name="Secka A."/>
            <person name="Antonio M."/>
            <person name="Oren A."/>
            <person name="Chaudhuri R.R."/>
            <person name="La Ragione R."/>
            <person name="Hildebrand F."/>
            <person name="Pallen M.J."/>
        </authorList>
    </citation>
    <scope>NUCLEOTIDE SEQUENCE</scope>
    <source>
        <strain evidence="6">ChiHile30-977</strain>
    </source>
</reference>
<dbReference type="Pfam" id="PF12002">
    <property type="entry name" value="MgsA_C"/>
    <property type="match status" value="1"/>
</dbReference>
<protein>
    <submittedName>
        <fullName evidence="6">Replication-associated recombination protein A</fullName>
    </submittedName>
</protein>
<dbReference type="Pfam" id="PF00004">
    <property type="entry name" value="AAA"/>
    <property type="match status" value="1"/>
</dbReference>
<dbReference type="GO" id="GO:0008047">
    <property type="term" value="F:enzyme activator activity"/>
    <property type="evidence" value="ECO:0007669"/>
    <property type="project" value="TreeGrafter"/>
</dbReference>
<dbReference type="EMBL" id="DVFI01000092">
    <property type="protein sequence ID" value="HIQ63150.1"/>
    <property type="molecule type" value="Genomic_DNA"/>
</dbReference>
<dbReference type="InterPro" id="IPR021886">
    <property type="entry name" value="MgsA_C"/>
</dbReference>
<dbReference type="Gene3D" id="1.10.8.60">
    <property type="match status" value="1"/>
</dbReference>
<dbReference type="GO" id="GO:0000731">
    <property type="term" value="P:DNA synthesis involved in DNA repair"/>
    <property type="evidence" value="ECO:0007669"/>
    <property type="project" value="TreeGrafter"/>
</dbReference>
<evidence type="ECO:0000313" key="7">
    <source>
        <dbReference type="Proteomes" id="UP000886819"/>
    </source>
</evidence>
<dbReference type="GO" id="GO:0006261">
    <property type="term" value="P:DNA-templated DNA replication"/>
    <property type="evidence" value="ECO:0007669"/>
    <property type="project" value="TreeGrafter"/>
</dbReference>
<dbReference type="Gene3D" id="1.10.3710.10">
    <property type="entry name" value="DNA polymerase III clamp loader subunits, C-terminal domain"/>
    <property type="match status" value="1"/>
</dbReference>
<dbReference type="GO" id="GO:0003677">
    <property type="term" value="F:DNA binding"/>
    <property type="evidence" value="ECO:0007669"/>
    <property type="project" value="InterPro"/>
</dbReference>
<dbReference type="Proteomes" id="UP000886819">
    <property type="component" value="Unassembled WGS sequence"/>
</dbReference>
<dbReference type="CDD" id="cd18139">
    <property type="entry name" value="HLD_clamp_RarA"/>
    <property type="match status" value="1"/>
</dbReference>
<dbReference type="InterPro" id="IPR008921">
    <property type="entry name" value="DNA_pol3_clamp-load_cplx_C"/>
</dbReference>
<dbReference type="FunFam" id="1.10.8.60:FF:000029">
    <property type="entry name" value="Replication-associated recombination protein A"/>
    <property type="match status" value="1"/>
</dbReference>
<dbReference type="Gene3D" id="1.20.272.10">
    <property type="match status" value="1"/>
</dbReference>
<dbReference type="PANTHER" id="PTHR13779:SF7">
    <property type="entry name" value="ATPASE WRNIP1"/>
    <property type="match status" value="1"/>
</dbReference>
<dbReference type="InterPro" id="IPR051314">
    <property type="entry name" value="AAA_ATPase_RarA/MGS1/WRNIP1"/>
</dbReference>
<gene>
    <name evidence="6" type="ORF">IAA66_06130</name>
</gene>
<dbReference type="GO" id="GO:0017116">
    <property type="term" value="F:single-stranded DNA helicase activity"/>
    <property type="evidence" value="ECO:0007669"/>
    <property type="project" value="TreeGrafter"/>
</dbReference>
<evidence type="ECO:0000256" key="1">
    <source>
        <dbReference type="ARBA" id="ARBA00008959"/>
    </source>
</evidence>
<comment type="caution">
    <text evidence="6">The sequence shown here is derived from an EMBL/GenBank/DDBJ whole genome shotgun (WGS) entry which is preliminary data.</text>
</comment>
<dbReference type="Pfam" id="PF16193">
    <property type="entry name" value="AAA_assoc_2"/>
    <property type="match status" value="1"/>
</dbReference>
<proteinExistence type="inferred from homology"/>
<dbReference type="CDD" id="cd00009">
    <property type="entry name" value="AAA"/>
    <property type="match status" value="1"/>
</dbReference>
<dbReference type="SUPFAM" id="SSF52540">
    <property type="entry name" value="P-loop containing nucleoside triphosphate hydrolases"/>
    <property type="match status" value="1"/>
</dbReference>
<dbReference type="InterPro" id="IPR027417">
    <property type="entry name" value="P-loop_NTPase"/>
</dbReference>
<organism evidence="6 7">
    <name type="scientific">Candidatus Avichristensenella intestinipullorum</name>
    <dbReference type="NCBI Taxonomy" id="2840693"/>
    <lineage>
        <taxon>Bacteria</taxon>
        <taxon>Bacillati</taxon>
        <taxon>Bacillota</taxon>
        <taxon>Clostridia</taxon>
        <taxon>Candidatus Avichristensenella</taxon>
    </lineage>
</organism>
<keyword evidence="2" id="KW-0547">Nucleotide-binding</keyword>
<reference evidence="6" key="1">
    <citation type="submission" date="2020-10" db="EMBL/GenBank/DDBJ databases">
        <authorList>
            <person name="Gilroy R."/>
        </authorList>
    </citation>
    <scope>NUCLEOTIDE SEQUENCE</scope>
    <source>
        <strain evidence="6">ChiHile30-977</strain>
    </source>
</reference>